<accession>A0A212JSY8</accession>
<dbReference type="Gene3D" id="1.10.3210.10">
    <property type="entry name" value="Hypothetical protein af1432"/>
    <property type="match status" value="1"/>
</dbReference>
<evidence type="ECO:0000259" key="1">
    <source>
        <dbReference type="Pfam" id="PF01966"/>
    </source>
</evidence>
<dbReference type="EMBL" id="FLUL01000001">
    <property type="protein sequence ID" value="SBW02415.1"/>
    <property type="molecule type" value="Genomic_DNA"/>
</dbReference>
<dbReference type="RefSeq" id="WP_252638004.1">
    <property type="nucleotide sequence ID" value="NZ_LT599021.1"/>
</dbReference>
<dbReference type="CDD" id="cd00077">
    <property type="entry name" value="HDc"/>
    <property type="match status" value="1"/>
</dbReference>
<dbReference type="InterPro" id="IPR051094">
    <property type="entry name" value="Diverse_Catalytic_Enzymes"/>
</dbReference>
<dbReference type="NCBIfam" id="TIGR00277">
    <property type="entry name" value="HDIG"/>
    <property type="match status" value="1"/>
</dbReference>
<dbReference type="InterPro" id="IPR006674">
    <property type="entry name" value="HD_domain"/>
</dbReference>
<dbReference type="PANTHER" id="PTHR35795:SF1">
    <property type="entry name" value="BIS(5'-NUCLEOSYL)-TETRAPHOSPHATASE, SYMMETRICAL"/>
    <property type="match status" value="1"/>
</dbReference>
<dbReference type="InterPro" id="IPR006675">
    <property type="entry name" value="HDIG_dom"/>
</dbReference>
<feature type="domain" description="HD" evidence="1">
    <location>
        <begin position="22"/>
        <end position="139"/>
    </location>
</feature>
<dbReference type="Pfam" id="PF01966">
    <property type="entry name" value="HD"/>
    <property type="match status" value="1"/>
</dbReference>
<gene>
    <name evidence="2" type="ORF">KL86DYS2_12248</name>
</gene>
<evidence type="ECO:0000313" key="2">
    <source>
        <dbReference type="EMBL" id="SBW02415.1"/>
    </source>
</evidence>
<reference evidence="2" key="1">
    <citation type="submission" date="2016-04" db="EMBL/GenBank/DDBJ databases">
        <authorList>
            <person name="Evans L.H."/>
            <person name="Alamgir A."/>
            <person name="Owens N."/>
            <person name="Weber N.D."/>
            <person name="Virtaneva K."/>
            <person name="Barbian K."/>
            <person name="Babar A."/>
            <person name="Rosenke K."/>
        </authorList>
    </citation>
    <scope>NUCLEOTIDE SEQUENCE</scope>
    <source>
        <strain evidence="2">86-2</strain>
    </source>
</reference>
<sequence>MDVIAIIEKYYKKDSDLYKILIRHSKEVMNKALEIAKKHPELNADIQFIKEAAMLHDIGIFLTNAPSIECNGIAPYVCHGYLGRELLDAQGYHRHALVCERHTGVGISLEEIKAENLPLPHRNMQPMSIEEKIICFADCFYSKTNLGVEKSIDKIRKGLEKHGTNSVKIFDEWSLAFL</sequence>
<dbReference type="PANTHER" id="PTHR35795">
    <property type="entry name" value="SLR1885 PROTEIN"/>
    <property type="match status" value="1"/>
</dbReference>
<dbReference type="InterPro" id="IPR003607">
    <property type="entry name" value="HD/PDEase_dom"/>
</dbReference>
<protein>
    <recommendedName>
        <fullName evidence="1">HD domain-containing protein</fullName>
    </recommendedName>
</protein>
<dbReference type="AlphaFoldDB" id="A0A212JSY8"/>
<proteinExistence type="predicted"/>
<name>A0A212JSY8_9BACT</name>
<organism evidence="2">
    <name type="scientific">uncultured Dysgonomonas sp</name>
    <dbReference type="NCBI Taxonomy" id="206096"/>
    <lineage>
        <taxon>Bacteria</taxon>
        <taxon>Pseudomonadati</taxon>
        <taxon>Bacteroidota</taxon>
        <taxon>Bacteroidia</taxon>
        <taxon>Bacteroidales</taxon>
        <taxon>Dysgonomonadaceae</taxon>
        <taxon>Dysgonomonas</taxon>
        <taxon>environmental samples</taxon>
    </lineage>
</organism>
<dbReference type="SUPFAM" id="SSF109604">
    <property type="entry name" value="HD-domain/PDEase-like"/>
    <property type="match status" value="1"/>
</dbReference>